<dbReference type="EMBL" id="JAHESC010000064">
    <property type="protein sequence ID" value="MBT1690379.1"/>
    <property type="molecule type" value="Genomic_DNA"/>
</dbReference>
<dbReference type="CDD" id="cd00082">
    <property type="entry name" value="HisKA"/>
    <property type="match status" value="1"/>
</dbReference>
<dbReference type="PANTHER" id="PTHR43304:SF1">
    <property type="entry name" value="PAC DOMAIN-CONTAINING PROTEIN"/>
    <property type="match status" value="1"/>
</dbReference>
<dbReference type="Gene3D" id="3.30.450.20">
    <property type="entry name" value="PAS domain"/>
    <property type="match status" value="1"/>
</dbReference>
<dbReference type="InterPro" id="IPR000700">
    <property type="entry name" value="PAS-assoc_C"/>
</dbReference>
<dbReference type="PROSITE" id="PS50113">
    <property type="entry name" value="PAC"/>
    <property type="match status" value="1"/>
</dbReference>
<keyword evidence="6" id="KW-0175">Coiled coil</keyword>
<evidence type="ECO:0000256" key="3">
    <source>
        <dbReference type="ARBA" id="ARBA00022553"/>
    </source>
</evidence>
<evidence type="ECO:0000259" key="7">
    <source>
        <dbReference type="PROSITE" id="PS50109"/>
    </source>
</evidence>
<reference evidence="9 10" key="1">
    <citation type="submission" date="2021-05" db="EMBL/GenBank/DDBJ databases">
        <title>A Polyphasic approach of four new species of the genus Ohtaekwangia: Ohtaekwangia histidinii sp. nov., Ohtaekwangia cretensis sp. nov., Ohtaekwangia indiensis sp. nov., Ohtaekwangia reichenbachii sp. nov. from diverse environment.</title>
        <authorList>
            <person name="Octaviana S."/>
        </authorList>
    </citation>
    <scope>NUCLEOTIDE SEQUENCE [LARGE SCALE GENOMIC DNA]</scope>
    <source>
        <strain evidence="9 10">PWU37</strain>
    </source>
</reference>
<evidence type="ECO:0000256" key="5">
    <source>
        <dbReference type="ARBA" id="ARBA00022777"/>
    </source>
</evidence>
<dbReference type="InterPro" id="IPR004358">
    <property type="entry name" value="Sig_transdc_His_kin-like_C"/>
</dbReference>
<protein>
    <recommendedName>
        <fullName evidence="2">histidine kinase</fullName>
        <ecNumber evidence="2">2.7.13.3</ecNumber>
    </recommendedName>
</protein>
<feature type="domain" description="PAC" evidence="8">
    <location>
        <begin position="238"/>
        <end position="291"/>
    </location>
</feature>
<dbReference type="SUPFAM" id="SSF47384">
    <property type="entry name" value="Homodimeric domain of signal transducing histidine kinase"/>
    <property type="match status" value="1"/>
</dbReference>
<keyword evidence="5" id="KW-0418">Kinase</keyword>
<dbReference type="GO" id="GO:0000155">
    <property type="term" value="F:phosphorelay sensor kinase activity"/>
    <property type="evidence" value="ECO:0007669"/>
    <property type="project" value="InterPro"/>
</dbReference>
<dbReference type="SMART" id="SM00387">
    <property type="entry name" value="HATPase_c"/>
    <property type="match status" value="1"/>
</dbReference>
<dbReference type="AlphaFoldDB" id="A0AAP2GGB5"/>
<feature type="coiled-coil region" evidence="6">
    <location>
        <begin position="145"/>
        <end position="175"/>
    </location>
</feature>
<dbReference type="CDD" id="cd00130">
    <property type="entry name" value="PAS"/>
    <property type="match status" value="1"/>
</dbReference>
<dbReference type="InterPro" id="IPR003594">
    <property type="entry name" value="HATPase_dom"/>
</dbReference>
<evidence type="ECO:0000256" key="1">
    <source>
        <dbReference type="ARBA" id="ARBA00000085"/>
    </source>
</evidence>
<organism evidence="9 10">
    <name type="scientific">Dawidia soli</name>
    <dbReference type="NCBI Taxonomy" id="2782352"/>
    <lineage>
        <taxon>Bacteria</taxon>
        <taxon>Pseudomonadati</taxon>
        <taxon>Bacteroidota</taxon>
        <taxon>Cytophagia</taxon>
        <taxon>Cytophagales</taxon>
        <taxon>Chryseotaleaceae</taxon>
        <taxon>Dawidia</taxon>
    </lineage>
</organism>
<evidence type="ECO:0000256" key="2">
    <source>
        <dbReference type="ARBA" id="ARBA00012438"/>
    </source>
</evidence>
<evidence type="ECO:0000256" key="4">
    <source>
        <dbReference type="ARBA" id="ARBA00022679"/>
    </source>
</evidence>
<feature type="coiled-coil region" evidence="6">
    <location>
        <begin position="295"/>
        <end position="326"/>
    </location>
</feature>
<keyword evidence="3" id="KW-0597">Phosphoprotein</keyword>
<dbReference type="InterPro" id="IPR003661">
    <property type="entry name" value="HisK_dim/P_dom"/>
</dbReference>
<keyword evidence="10" id="KW-1185">Reference proteome</keyword>
<dbReference type="EC" id="2.7.13.3" evidence="2"/>
<dbReference type="FunFam" id="3.30.565.10:FF:000006">
    <property type="entry name" value="Sensor histidine kinase WalK"/>
    <property type="match status" value="1"/>
</dbReference>
<dbReference type="PROSITE" id="PS50109">
    <property type="entry name" value="HIS_KIN"/>
    <property type="match status" value="1"/>
</dbReference>
<dbReference type="InterPro" id="IPR000014">
    <property type="entry name" value="PAS"/>
</dbReference>
<dbReference type="SUPFAM" id="SSF55785">
    <property type="entry name" value="PYP-like sensor domain (PAS domain)"/>
    <property type="match status" value="1"/>
</dbReference>
<evidence type="ECO:0000313" key="10">
    <source>
        <dbReference type="Proteomes" id="UP001319180"/>
    </source>
</evidence>
<comment type="catalytic activity">
    <reaction evidence="1">
        <text>ATP + protein L-histidine = ADP + protein N-phospho-L-histidine.</text>
        <dbReference type="EC" id="2.7.13.3"/>
    </reaction>
</comment>
<sequence>MKEIVRVSLENEMDLILAHKRSMKLAELCGLSLSIQTTFATAVSEIARCAIESGAEAFMLLGIDFLKANRKQVTAIVYDTAPYTPKWQEAVSYAKRLADNVKVVRNGAHIEVSLHLEINFAGVISPAKLESFIQYFESEPPISPYDEIRRKNIQLQDLAQRLRESEASYSFLSDRLPLMIFSVNHLGTITFSNKWLQDYLGIPITQLDIAHWQQVVHTEDQHRMASDLNQLIINKKALRQQYRLRQNSTGKYLWHMISIQPAENDRDLTTQWVGFIVDIHAQKLIEQTLKDNTELKETQQKLVYHQQQLEQKIEALNRSNYELEQFAHLASHDLQEPLRKLFFYADVLQQKYRETIDASGVQILNNMTQAAGRMKELIRDLLAYSELNQREFEFGEVNLDTILEELLKDFEIVIRDKGAVVRKQPLPIIHGNAVKLRQLFSNLLSNALKYSKAGVTPQIDITCLQTPEALAITVRDNGIGFDPKQQHRIFELFERLHSRSRYPGTGIGLSICKRIAELHHGSISATAEAGEYASFQVTLPLSQQSYIHTA</sequence>
<comment type="caution">
    <text evidence="9">The sequence shown here is derived from an EMBL/GenBank/DDBJ whole genome shotgun (WGS) entry which is preliminary data.</text>
</comment>
<keyword evidence="4" id="KW-0808">Transferase</keyword>
<dbReference type="InterPro" id="IPR036097">
    <property type="entry name" value="HisK_dim/P_sf"/>
</dbReference>
<dbReference type="PANTHER" id="PTHR43304">
    <property type="entry name" value="PHYTOCHROME-LIKE PROTEIN CPH1"/>
    <property type="match status" value="1"/>
</dbReference>
<proteinExistence type="predicted"/>
<evidence type="ECO:0000256" key="6">
    <source>
        <dbReference type="SAM" id="Coils"/>
    </source>
</evidence>
<dbReference type="Pfam" id="PF00512">
    <property type="entry name" value="HisKA"/>
    <property type="match status" value="1"/>
</dbReference>
<feature type="domain" description="Histidine kinase" evidence="7">
    <location>
        <begin position="329"/>
        <end position="543"/>
    </location>
</feature>
<dbReference type="Pfam" id="PF08447">
    <property type="entry name" value="PAS_3"/>
    <property type="match status" value="1"/>
</dbReference>
<dbReference type="RefSeq" id="WP_254093624.1">
    <property type="nucleotide sequence ID" value="NZ_JAHESC010000064.1"/>
</dbReference>
<accession>A0AAP2GGB5</accession>
<dbReference type="PRINTS" id="PR00344">
    <property type="entry name" value="BCTRLSENSOR"/>
</dbReference>
<dbReference type="Pfam" id="PF02518">
    <property type="entry name" value="HATPase_c"/>
    <property type="match status" value="1"/>
</dbReference>
<name>A0AAP2GGB5_9BACT</name>
<dbReference type="SUPFAM" id="SSF55874">
    <property type="entry name" value="ATPase domain of HSP90 chaperone/DNA topoisomerase II/histidine kinase"/>
    <property type="match status" value="1"/>
</dbReference>
<dbReference type="Proteomes" id="UP001319180">
    <property type="component" value="Unassembled WGS sequence"/>
</dbReference>
<dbReference type="InterPro" id="IPR052162">
    <property type="entry name" value="Sensor_kinase/Photoreceptor"/>
</dbReference>
<dbReference type="InterPro" id="IPR035965">
    <property type="entry name" value="PAS-like_dom_sf"/>
</dbReference>
<dbReference type="Gene3D" id="3.30.565.10">
    <property type="entry name" value="Histidine kinase-like ATPase, C-terminal domain"/>
    <property type="match status" value="1"/>
</dbReference>
<dbReference type="SMART" id="SM00388">
    <property type="entry name" value="HisKA"/>
    <property type="match status" value="1"/>
</dbReference>
<dbReference type="InterPro" id="IPR036890">
    <property type="entry name" value="HATPase_C_sf"/>
</dbReference>
<dbReference type="NCBIfam" id="TIGR00229">
    <property type="entry name" value="sensory_box"/>
    <property type="match status" value="1"/>
</dbReference>
<evidence type="ECO:0000313" key="9">
    <source>
        <dbReference type="EMBL" id="MBT1690379.1"/>
    </source>
</evidence>
<dbReference type="InterPro" id="IPR013655">
    <property type="entry name" value="PAS_fold_3"/>
</dbReference>
<evidence type="ECO:0000259" key="8">
    <source>
        <dbReference type="PROSITE" id="PS50113"/>
    </source>
</evidence>
<gene>
    <name evidence="9" type="ORF">KK078_27685</name>
</gene>
<dbReference type="InterPro" id="IPR005467">
    <property type="entry name" value="His_kinase_dom"/>
</dbReference>
<dbReference type="Gene3D" id="1.10.287.130">
    <property type="match status" value="1"/>
</dbReference>